<dbReference type="Proteomes" id="UP000525298">
    <property type="component" value="Unassembled WGS sequence"/>
</dbReference>
<dbReference type="RefSeq" id="WP_181551463.1">
    <property type="nucleotide sequence ID" value="NZ_JACDUS010000005.1"/>
</dbReference>
<evidence type="ECO:0000259" key="1">
    <source>
        <dbReference type="Pfam" id="PF13521"/>
    </source>
</evidence>
<organism evidence="2 3">
    <name type="scientific">Desulfosalsimonas propionicica</name>
    <dbReference type="NCBI Taxonomy" id="332175"/>
    <lineage>
        <taxon>Bacteria</taxon>
        <taxon>Pseudomonadati</taxon>
        <taxon>Thermodesulfobacteriota</taxon>
        <taxon>Desulfobacteria</taxon>
        <taxon>Desulfobacterales</taxon>
        <taxon>Desulfosalsimonadaceae</taxon>
        <taxon>Desulfosalsimonas</taxon>
    </lineage>
</organism>
<comment type="caution">
    <text evidence="2">The sequence shown here is derived from an EMBL/GenBank/DDBJ whole genome shotgun (WGS) entry which is preliminary data.</text>
</comment>
<feature type="domain" description="NadR/Ttd14 AAA" evidence="1">
    <location>
        <begin position="12"/>
        <end position="166"/>
    </location>
</feature>
<accession>A0A7W0HL73</accession>
<dbReference type="SUPFAM" id="SSF52540">
    <property type="entry name" value="P-loop containing nucleoside triphosphate hydrolases"/>
    <property type="match status" value="1"/>
</dbReference>
<gene>
    <name evidence="2" type="ORF">HNR65_002142</name>
</gene>
<dbReference type="Pfam" id="PF13521">
    <property type="entry name" value="AAA_28"/>
    <property type="match status" value="1"/>
</dbReference>
<evidence type="ECO:0000313" key="2">
    <source>
        <dbReference type="EMBL" id="MBA2881811.1"/>
    </source>
</evidence>
<keyword evidence="3" id="KW-1185">Reference proteome</keyword>
<reference evidence="2 3" key="1">
    <citation type="submission" date="2020-07" db="EMBL/GenBank/DDBJ databases">
        <title>Genomic Encyclopedia of Type Strains, Phase IV (KMG-IV): sequencing the most valuable type-strain genomes for metagenomic binning, comparative biology and taxonomic classification.</title>
        <authorList>
            <person name="Goeker M."/>
        </authorList>
    </citation>
    <scope>NUCLEOTIDE SEQUENCE [LARGE SCALE GENOMIC DNA]</scope>
    <source>
        <strain evidence="2 3">DSM 17721</strain>
    </source>
</reference>
<evidence type="ECO:0000313" key="3">
    <source>
        <dbReference type="Proteomes" id="UP000525298"/>
    </source>
</evidence>
<protein>
    <submittedName>
        <fullName evidence="2">Putative ATPase</fullName>
    </submittedName>
</protein>
<sequence length="176" mass="20048">MYSKKNDLGNIIAFSGAQGTGKTTAAGRLAEVYQTATKLSDATVCLITDVERQCPYPINQETTHKAQQWIFNKQMAAEITAAAEYDVVVTDRTLMDVIAYSFAAGFRAQADDMLQVWRRHASYYRRIVFRSIATNHWNVEDGCRDTDAIFRARIEATLYELYRYVGMTTQPQFFEV</sequence>
<dbReference type="AlphaFoldDB" id="A0A7W0HL73"/>
<dbReference type="InterPro" id="IPR038727">
    <property type="entry name" value="NadR/Ttd14_AAA_dom"/>
</dbReference>
<name>A0A7W0HL73_9BACT</name>
<proteinExistence type="predicted"/>
<dbReference type="InterPro" id="IPR027417">
    <property type="entry name" value="P-loop_NTPase"/>
</dbReference>
<dbReference type="EMBL" id="JACDUS010000005">
    <property type="protein sequence ID" value="MBA2881811.1"/>
    <property type="molecule type" value="Genomic_DNA"/>
</dbReference>
<dbReference type="Gene3D" id="3.40.50.300">
    <property type="entry name" value="P-loop containing nucleotide triphosphate hydrolases"/>
    <property type="match status" value="1"/>
</dbReference>